<dbReference type="Proteomes" id="UP001156702">
    <property type="component" value="Unassembled WGS sequence"/>
</dbReference>
<comment type="caution">
    <text evidence="1">The sequence shown here is derived from an EMBL/GenBank/DDBJ whole genome shotgun (WGS) entry which is preliminary data.</text>
</comment>
<evidence type="ECO:0000313" key="1">
    <source>
        <dbReference type="EMBL" id="GLR51810.1"/>
    </source>
</evidence>
<evidence type="ECO:0008006" key="3">
    <source>
        <dbReference type="Google" id="ProtNLM"/>
    </source>
</evidence>
<dbReference type="EMBL" id="BSOP01000020">
    <property type="protein sequence ID" value="GLR51810.1"/>
    <property type="molecule type" value="Genomic_DNA"/>
</dbReference>
<keyword evidence="2" id="KW-1185">Reference proteome</keyword>
<organism evidence="1 2">
    <name type="scientific">Shinella yambaruensis</name>
    <dbReference type="NCBI Taxonomy" id="415996"/>
    <lineage>
        <taxon>Bacteria</taxon>
        <taxon>Pseudomonadati</taxon>
        <taxon>Pseudomonadota</taxon>
        <taxon>Alphaproteobacteria</taxon>
        <taxon>Hyphomicrobiales</taxon>
        <taxon>Rhizobiaceae</taxon>
        <taxon>Shinella</taxon>
    </lineage>
</organism>
<sequence>MKPKMVNDKNALDLIWGIADIAKVIHRTERQAYHMIQSGHLPMVKRVGERYVASRAKLVAFFTETVA</sequence>
<gene>
    <name evidence="1" type="ORF">GCM10007923_30200</name>
</gene>
<protein>
    <recommendedName>
        <fullName evidence="3">DNA-binding protein</fullName>
    </recommendedName>
</protein>
<reference evidence="2" key="1">
    <citation type="journal article" date="2019" name="Int. J. Syst. Evol. Microbiol.">
        <title>The Global Catalogue of Microorganisms (GCM) 10K type strain sequencing project: providing services to taxonomists for standard genome sequencing and annotation.</title>
        <authorList>
            <consortium name="The Broad Institute Genomics Platform"/>
            <consortium name="The Broad Institute Genome Sequencing Center for Infectious Disease"/>
            <person name="Wu L."/>
            <person name="Ma J."/>
        </authorList>
    </citation>
    <scope>NUCLEOTIDE SEQUENCE [LARGE SCALE GENOMIC DNA]</scope>
    <source>
        <strain evidence="2">NBRC 102122</strain>
    </source>
</reference>
<proteinExistence type="predicted"/>
<accession>A0ABQ5ZID3</accession>
<evidence type="ECO:0000313" key="2">
    <source>
        <dbReference type="Proteomes" id="UP001156702"/>
    </source>
</evidence>
<name>A0ABQ5ZID3_9HYPH</name>